<evidence type="ECO:0000256" key="1">
    <source>
        <dbReference type="ARBA" id="ARBA00013260"/>
    </source>
</evidence>
<gene>
    <name evidence="5" type="ORF">J437_LFUL004630</name>
</gene>
<evidence type="ECO:0000313" key="6">
    <source>
        <dbReference type="Proteomes" id="UP000792457"/>
    </source>
</evidence>
<dbReference type="PANTHER" id="PTHR12649">
    <property type="entry name" value="PEPTIDYL-TRNA HYDROLASE 2"/>
    <property type="match status" value="1"/>
</dbReference>
<sequence length="169" mass="17886">MIMGFYENTKENNGLSAAVLFGLGIGCGWIMKGNSSKIVRLLNFKGSGFSKGISKTKMVLVVRTDLGMGTGKVASQCAHAALSCLELVKETNVAHQWMAEGQPKIVLKLDKGEYGLLELRIRAHSVGVPSTVVRDAGRTQVMAGSATVLGLGPACAEKLDTITGHLKLL</sequence>
<comment type="catalytic activity">
    <reaction evidence="4">
        <text>an N-acyl-L-alpha-aminoacyl-tRNA + H2O = an N-acyl-L-amino acid + a tRNA + H(+)</text>
        <dbReference type="Rhea" id="RHEA:54448"/>
        <dbReference type="Rhea" id="RHEA-COMP:10123"/>
        <dbReference type="Rhea" id="RHEA-COMP:13883"/>
        <dbReference type="ChEBI" id="CHEBI:15377"/>
        <dbReference type="ChEBI" id="CHEBI:15378"/>
        <dbReference type="ChEBI" id="CHEBI:59874"/>
        <dbReference type="ChEBI" id="CHEBI:78442"/>
        <dbReference type="ChEBI" id="CHEBI:138191"/>
        <dbReference type="EC" id="3.1.1.29"/>
    </reaction>
</comment>
<evidence type="ECO:0000256" key="4">
    <source>
        <dbReference type="ARBA" id="ARBA00048707"/>
    </source>
</evidence>
<evidence type="ECO:0000256" key="3">
    <source>
        <dbReference type="ARBA" id="ARBA00038050"/>
    </source>
</evidence>
<keyword evidence="6" id="KW-1185">Reference proteome</keyword>
<dbReference type="Gene3D" id="3.40.1490.10">
    <property type="entry name" value="Bit1"/>
    <property type="match status" value="1"/>
</dbReference>
<dbReference type="EC" id="3.1.1.29" evidence="1"/>
<dbReference type="GO" id="GO:0005829">
    <property type="term" value="C:cytosol"/>
    <property type="evidence" value="ECO:0007669"/>
    <property type="project" value="TreeGrafter"/>
</dbReference>
<keyword evidence="2" id="KW-0378">Hydrolase</keyword>
<dbReference type="NCBIfam" id="NF003314">
    <property type="entry name" value="PRK04322.1"/>
    <property type="match status" value="1"/>
</dbReference>
<dbReference type="EMBL" id="KZ308215">
    <property type="protein sequence ID" value="KAG8224889.1"/>
    <property type="molecule type" value="Genomic_DNA"/>
</dbReference>
<dbReference type="GO" id="GO:0004045">
    <property type="term" value="F:peptidyl-tRNA hydrolase activity"/>
    <property type="evidence" value="ECO:0007669"/>
    <property type="project" value="UniProtKB-EC"/>
</dbReference>
<dbReference type="OrthoDB" id="1733656at2759"/>
<dbReference type="FunFam" id="3.40.1490.10:FF:000001">
    <property type="entry name" value="Peptidyl-tRNA hydrolase 2"/>
    <property type="match status" value="1"/>
</dbReference>
<dbReference type="InterPro" id="IPR002833">
    <property type="entry name" value="PTH2"/>
</dbReference>
<dbReference type="PANTHER" id="PTHR12649:SF11">
    <property type="entry name" value="PEPTIDYL-TRNA HYDROLASE 2, MITOCHONDRIAL"/>
    <property type="match status" value="1"/>
</dbReference>
<dbReference type="AlphaFoldDB" id="A0A8K0JYM1"/>
<comment type="similarity">
    <text evidence="3">Belongs to the PTH2 family.</text>
</comment>
<proteinExistence type="inferred from homology"/>
<comment type="caution">
    <text evidence="5">The sequence shown here is derived from an EMBL/GenBank/DDBJ whole genome shotgun (WGS) entry which is preliminary data.</text>
</comment>
<dbReference type="SUPFAM" id="SSF102462">
    <property type="entry name" value="Peptidyl-tRNA hydrolase II"/>
    <property type="match status" value="1"/>
</dbReference>
<organism evidence="5 6">
    <name type="scientific">Ladona fulva</name>
    <name type="common">Scarce chaser dragonfly</name>
    <name type="synonym">Libellula fulva</name>
    <dbReference type="NCBI Taxonomy" id="123851"/>
    <lineage>
        <taxon>Eukaryota</taxon>
        <taxon>Metazoa</taxon>
        <taxon>Ecdysozoa</taxon>
        <taxon>Arthropoda</taxon>
        <taxon>Hexapoda</taxon>
        <taxon>Insecta</taxon>
        <taxon>Pterygota</taxon>
        <taxon>Palaeoptera</taxon>
        <taxon>Odonata</taxon>
        <taxon>Epiprocta</taxon>
        <taxon>Anisoptera</taxon>
        <taxon>Libelluloidea</taxon>
        <taxon>Libellulidae</taxon>
        <taxon>Ladona</taxon>
    </lineage>
</organism>
<dbReference type="CDD" id="cd02430">
    <property type="entry name" value="PTH2"/>
    <property type="match status" value="1"/>
</dbReference>
<protein>
    <recommendedName>
        <fullName evidence="1">peptidyl-tRNA hydrolase</fullName>
        <ecNumber evidence="1">3.1.1.29</ecNumber>
    </recommendedName>
</protein>
<accession>A0A8K0JYM1</accession>
<dbReference type="InterPro" id="IPR023476">
    <property type="entry name" value="Pep_tRNA_hydro_II_dom_sf"/>
</dbReference>
<dbReference type="NCBIfam" id="TIGR00283">
    <property type="entry name" value="arch_pth2"/>
    <property type="match status" value="1"/>
</dbReference>
<dbReference type="Proteomes" id="UP000792457">
    <property type="component" value="Unassembled WGS sequence"/>
</dbReference>
<reference evidence="5" key="2">
    <citation type="submission" date="2017-10" db="EMBL/GenBank/DDBJ databases">
        <title>Ladona fulva Genome sequencing and assembly.</title>
        <authorList>
            <person name="Murali S."/>
            <person name="Richards S."/>
            <person name="Bandaranaike D."/>
            <person name="Bellair M."/>
            <person name="Blankenburg K."/>
            <person name="Chao H."/>
            <person name="Dinh H."/>
            <person name="Doddapaneni H."/>
            <person name="Dugan-Rocha S."/>
            <person name="Elkadiri S."/>
            <person name="Gnanaolivu R."/>
            <person name="Hernandez B."/>
            <person name="Skinner E."/>
            <person name="Javaid M."/>
            <person name="Lee S."/>
            <person name="Li M."/>
            <person name="Ming W."/>
            <person name="Munidasa M."/>
            <person name="Muniz J."/>
            <person name="Nguyen L."/>
            <person name="Hughes D."/>
            <person name="Osuji N."/>
            <person name="Pu L.-L."/>
            <person name="Puazo M."/>
            <person name="Qu C."/>
            <person name="Quiroz J."/>
            <person name="Raj R."/>
            <person name="Weissenberger G."/>
            <person name="Xin Y."/>
            <person name="Zou X."/>
            <person name="Han Y."/>
            <person name="Worley K."/>
            <person name="Muzny D."/>
            <person name="Gibbs R."/>
        </authorList>
    </citation>
    <scope>NUCLEOTIDE SEQUENCE</scope>
    <source>
        <strain evidence="5">Sampled in the wild</strain>
    </source>
</reference>
<dbReference type="Pfam" id="PF01981">
    <property type="entry name" value="PTH2"/>
    <property type="match status" value="1"/>
</dbReference>
<reference evidence="5" key="1">
    <citation type="submission" date="2013-04" db="EMBL/GenBank/DDBJ databases">
        <authorList>
            <person name="Qu J."/>
            <person name="Murali S.C."/>
            <person name="Bandaranaike D."/>
            <person name="Bellair M."/>
            <person name="Blankenburg K."/>
            <person name="Chao H."/>
            <person name="Dinh H."/>
            <person name="Doddapaneni H."/>
            <person name="Downs B."/>
            <person name="Dugan-Rocha S."/>
            <person name="Elkadiri S."/>
            <person name="Gnanaolivu R.D."/>
            <person name="Hernandez B."/>
            <person name="Javaid M."/>
            <person name="Jayaseelan J.C."/>
            <person name="Lee S."/>
            <person name="Li M."/>
            <person name="Ming W."/>
            <person name="Munidasa M."/>
            <person name="Muniz J."/>
            <person name="Nguyen L."/>
            <person name="Ongeri F."/>
            <person name="Osuji N."/>
            <person name="Pu L.-L."/>
            <person name="Puazo M."/>
            <person name="Qu C."/>
            <person name="Quiroz J."/>
            <person name="Raj R."/>
            <person name="Weissenberger G."/>
            <person name="Xin Y."/>
            <person name="Zou X."/>
            <person name="Han Y."/>
            <person name="Richards S."/>
            <person name="Worley K."/>
            <person name="Muzny D."/>
            <person name="Gibbs R."/>
        </authorList>
    </citation>
    <scope>NUCLEOTIDE SEQUENCE</scope>
    <source>
        <strain evidence="5">Sampled in the wild</strain>
    </source>
</reference>
<evidence type="ECO:0000313" key="5">
    <source>
        <dbReference type="EMBL" id="KAG8224889.1"/>
    </source>
</evidence>
<name>A0A8K0JYM1_LADFU</name>
<evidence type="ECO:0000256" key="2">
    <source>
        <dbReference type="ARBA" id="ARBA00022801"/>
    </source>
</evidence>